<accession>A0A8S3RE31</accession>
<reference evidence="1" key="1">
    <citation type="submission" date="2021-03" db="EMBL/GenBank/DDBJ databases">
        <authorList>
            <person name="Bekaert M."/>
        </authorList>
    </citation>
    <scope>NUCLEOTIDE SEQUENCE</scope>
</reference>
<dbReference type="SUPFAM" id="SSF52266">
    <property type="entry name" value="SGNH hydrolase"/>
    <property type="match status" value="1"/>
</dbReference>
<name>A0A8S3RE31_MYTED</name>
<protein>
    <submittedName>
        <fullName evidence="1">Uncharacterized protein</fullName>
    </submittedName>
</protein>
<sequence length="243" mass="28394">MSNKRLIDFLQKEDKPVQGRRVLTAAVISDSKSKYLQNYIGPTNQHIKWWHKSGDDIQHRLRWLKNNIDIKIQQYGNIHFYIWLGTCNLTKREKKGQISIANTNTQEAVQEIAELYANFTQLVKKHPGCKLTFLEVPHYSIVRWNTSKGHKNPELFTEQDITLRQQVEELNLKIHSLNSELGVHSPLLTVHLRTRKQVKRGKNKPTKDVIKYSLLSDGIHPSPLLSRVWLREIVDQVKVDCYQ</sequence>
<proteinExistence type="predicted"/>
<dbReference type="OrthoDB" id="6204776at2759"/>
<evidence type="ECO:0000313" key="2">
    <source>
        <dbReference type="Proteomes" id="UP000683360"/>
    </source>
</evidence>
<dbReference type="Gene3D" id="3.40.50.1110">
    <property type="entry name" value="SGNH hydrolase"/>
    <property type="match status" value="1"/>
</dbReference>
<dbReference type="Proteomes" id="UP000683360">
    <property type="component" value="Unassembled WGS sequence"/>
</dbReference>
<evidence type="ECO:0000313" key="1">
    <source>
        <dbReference type="EMBL" id="CAG2207576.1"/>
    </source>
</evidence>
<organism evidence="1 2">
    <name type="scientific">Mytilus edulis</name>
    <name type="common">Blue mussel</name>
    <dbReference type="NCBI Taxonomy" id="6550"/>
    <lineage>
        <taxon>Eukaryota</taxon>
        <taxon>Metazoa</taxon>
        <taxon>Spiralia</taxon>
        <taxon>Lophotrochozoa</taxon>
        <taxon>Mollusca</taxon>
        <taxon>Bivalvia</taxon>
        <taxon>Autobranchia</taxon>
        <taxon>Pteriomorphia</taxon>
        <taxon>Mytilida</taxon>
        <taxon>Mytiloidea</taxon>
        <taxon>Mytilidae</taxon>
        <taxon>Mytilinae</taxon>
        <taxon>Mytilus</taxon>
    </lineage>
</organism>
<dbReference type="InterPro" id="IPR036514">
    <property type="entry name" value="SGNH_hydro_sf"/>
</dbReference>
<dbReference type="AlphaFoldDB" id="A0A8S3RE31"/>
<keyword evidence="2" id="KW-1185">Reference proteome</keyword>
<gene>
    <name evidence="1" type="ORF">MEDL_21822</name>
</gene>
<comment type="caution">
    <text evidence="1">The sequence shown here is derived from an EMBL/GenBank/DDBJ whole genome shotgun (WGS) entry which is preliminary data.</text>
</comment>
<dbReference type="EMBL" id="CAJPWZ010001078">
    <property type="protein sequence ID" value="CAG2207576.1"/>
    <property type="molecule type" value="Genomic_DNA"/>
</dbReference>